<dbReference type="GO" id="GO:0008889">
    <property type="term" value="F:glycerophosphodiester phosphodiesterase activity"/>
    <property type="evidence" value="ECO:0007669"/>
    <property type="project" value="UniProtKB-EC"/>
</dbReference>
<reference evidence="9 10" key="1">
    <citation type="submission" date="2019-03" db="EMBL/GenBank/DDBJ databases">
        <authorList>
            <person name="Kim M.K.M."/>
        </authorList>
    </citation>
    <scope>NUCLEOTIDE SEQUENCE [LARGE SCALE GENOMIC DNA]</scope>
    <source>
        <strain evidence="9 10">18JY15-6</strain>
    </source>
</reference>
<dbReference type="GO" id="GO:0042597">
    <property type="term" value="C:periplasmic space"/>
    <property type="evidence" value="ECO:0007669"/>
    <property type="project" value="TreeGrafter"/>
</dbReference>
<dbReference type="GO" id="GO:0006629">
    <property type="term" value="P:lipid metabolic process"/>
    <property type="evidence" value="ECO:0007669"/>
    <property type="project" value="InterPro"/>
</dbReference>
<comment type="catalytic activity">
    <reaction evidence="6">
        <text>a sn-glycero-3-phosphodiester + H2O = an alcohol + sn-glycerol 3-phosphate + H(+)</text>
        <dbReference type="Rhea" id="RHEA:12969"/>
        <dbReference type="ChEBI" id="CHEBI:15377"/>
        <dbReference type="ChEBI" id="CHEBI:15378"/>
        <dbReference type="ChEBI" id="CHEBI:30879"/>
        <dbReference type="ChEBI" id="CHEBI:57597"/>
        <dbReference type="ChEBI" id="CHEBI:83408"/>
        <dbReference type="EC" id="3.1.4.46"/>
    </reaction>
</comment>
<evidence type="ECO:0000256" key="2">
    <source>
        <dbReference type="ARBA" id="ARBA00012247"/>
    </source>
</evidence>
<feature type="region of interest" description="Disordered" evidence="7">
    <location>
        <begin position="499"/>
        <end position="518"/>
    </location>
</feature>
<dbReference type="InterPro" id="IPR030395">
    <property type="entry name" value="GP_PDE_dom"/>
</dbReference>
<keyword evidence="4" id="KW-0319">Glycerol metabolism</keyword>
<sequence length="518" mass="56715">MDRSGVGGRPGPGRRGAAAPPRGRAGRVPAVREAGRRRRWSAGPQGRRRDGLDPRLQPRRSPGLRPVPRAVVAPRVRSRHPPLRRRGAGAAGAADRAARPGSSLPRPAGGRHPGVPADLDRLRCRRDAGADLPRRALNAAGSPALHLRFVRPWDQRDVSIPSLIPTPAVVGHRGASGQRPEHTLDAYRLAIRMGADDIELDVVPTKDGVLVARHDASLFATTDVAEHPEFADRRTTRVIDGDELDDWFVEDFTFDELRTLRARERFRKVRRANTTYHGQLLIPSLDEVLTLVALESTFLDRTVGVLIELKHAAHYAEQGLDVVAPLLATLRDHGVDHERSRVMVMCFEPTVLRQIAAQSTVGIIQLLDKKGRPADLAAAGEKIRYADLLTPAGLSAIREYAQGIGVHKELVLERDEDGRTSGVGRVVTDAHSAWLTVHVWTLRVENRWLPLELRSDDRPGHHGDLAAEARMMLDAGVDGLITDNPDIVLAARADHLSAGRAASVPAPPRPPRRVRTAR</sequence>
<evidence type="ECO:0000256" key="3">
    <source>
        <dbReference type="ARBA" id="ARBA00022729"/>
    </source>
</evidence>
<dbReference type="PROSITE" id="PS51704">
    <property type="entry name" value="GP_PDE"/>
    <property type="match status" value="1"/>
</dbReference>
<feature type="compositionally biased region" description="Gly residues" evidence="7">
    <location>
        <begin position="1"/>
        <end position="14"/>
    </location>
</feature>
<keyword evidence="10" id="KW-1185">Reference proteome</keyword>
<evidence type="ECO:0000313" key="9">
    <source>
        <dbReference type="EMBL" id="TCJ24373.1"/>
    </source>
</evidence>
<keyword evidence="5" id="KW-0378">Hydrolase</keyword>
<protein>
    <recommendedName>
        <fullName evidence="2">glycerophosphodiester phosphodiesterase</fullName>
        <ecNumber evidence="2">3.1.4.46</ecNumber>
    </recommendedName>
</protein>
<feature type="compositionally biased region" description="Basic residues" evidence="7">
    <location>
        <begin position="76"/>
        <end position="87"/>
    </location>
</feature>
<dbReference type="PANTHER" id="PTHR43620:SF7">
    <property type="entry name" value="GLYCEROPHOSPHODIESTER PHOSPHODIESTERASE GDPD5-RELATED"/>
    <property type="match status" value="1"/>
</dbReference>
<feature type="region of interest" description="Disordered" evidence="7">
    <location>
        <begin position="1"/>
        <end position="118"/>
    </location>
</feature>
<accession>A0A4R1C1J6</accession>
<dbReference type="OrthoDB" id="9758957at2"/>
<dbReference type="Gene3D" id="3.20.20.190">
    <property type="entry name" value="Phosphatidylinositol (PI) phosphodiesterase"/>
    <property type="match status" value="1"/>
</dbReference>
<comment type="caution">
    <text evidence="9">The sequence shown here is derived from an EMBL/GenBank/DDBJ whole genome shotgun (WGS) entry which is preliminary data.</text>
</comment>
<evidence type="ECO:0000256" key="6">
    <source>
        <dbReference type="ARBA" id="ARBA00047512"/>
    </source>
</evidence>
<dbReference type="PANTHER" id="PTHR43620">
    <property type="entry name" value="GLYCEROPHOSPHORYL DIESTER PHOSPHODIESTERASE"/>
    <property type="match status" value="1"/>
</dbReference>
<dbReference type="InterPro" id="IPR017946">
    <property type="entry name" value="PLC-like_Pdiesterase_TIM-brl"/>
</dbReference>
<dbReference type="EMBL" id="SJZJ01000013">
    <property type="protein sequence ID" value="TCJ24373.1"/>
    <property type="molecule type" value="Genomic_DNA"/>
</dbReference>
<evidence type="ECO:0000256" key="1">
    <source>
        <dbReference type="ARBA" id="ARBA00007277"/>
    </source>
</evidence>
<dbReference type="SUPFAM" id="SSF51695">
    <property type="entry name" value="PLC-like phosphodiesterases"/>
    <property type="match status" value="1"/>
</dbReference>
<keyword evidence="3" id="KW-0732">Signal</keyword>
<name>A0A4R1C1J6_9ACTN</name>
<evidence type="ECO:0000256" key="5">
    <source>
        <dbReference type="ARBA" id="ARBA00022801"/>
    </source>
</evidence>
<feature type="compositionally biased region" description="Low complexity" evidence="7">
    <location>
        <begin position="66"/>
        <end position="75"/>
    </location>
</feature>
<dbReference type="AlphaFoldDB" id="A0A4R1C1J6"/>
<comment type="similarity">
    <text evidence="1">Belongs to the glycerophosphoryl diester phosphodiesterase family.</text>
</comment>
<dbReference type="EC" id="3.1.4.46" evidence="2"/>
<feature type="compositionally biased region" description="Low complexity" evidence="7">
    <location>
        <begin position="15"/>
        <end position="32"/>
    </location>
</feature>
<evidence type="ECO:0000256" key="4">
    <source>
        <dbReference type="ARBA" id="ARBA00022798"/>
    </source>
</evidence>
<evidence type="ECO:0000313" key="10">
    <source>
        <dbReference type="Proteomes" id="UP000295453"/>
    </source>
</evidence>
<dbReference type="Proteomes" id="UP000295453">
    <property type="component" value="Unassembled WGS sequence"/>
</dbReference>
<gene>
    <name evidence="9" type="ORF">EPD65_09170</name>
</gene>
<dbReference type="GO" id="GO:0006071">
    <property type="term" value="P:glycerol metabolic process"/>
    <property type="evidence" value="ECO:0007669"/>
    <property type="project" value="UniProtKB-KW"/>
</dbReference>
<organism evidence="9 10">
    <name type="scientific">Nocardioides jejuensis</name>
    <dbReference type="NCBI Taxonomy" id="2502782"/>
    <lineage>
        <taxon>Bacteria</taxon>
        <taxon>Bacillati</taxon>
        <taxon>Actinomycetota</taxon>
        <taxon>Actinomycetes</taxon>
        <taxon>Propionibacteriales</taxon>
        <taxon>Nocardioidaceae</taxon>
        <taxon>Nocardioides</taxon>
    </lineage>
</organism>
<dbReference type="Pfam" id="PF03009">
    <property type="entry name" value="GDPD"/>
    <property type="match status" value="1"/>
</dbReference>
<evidence type="ECO:0000259" key="8">
    <source>
        <dbReference type="PROSITE" id="PS51704"/>
    </source>
</evidence>
<evidence type="ECO:0000256" key="7">
    <source>
        <dbReference type="SAM" id="MobiDB-lite"/>
    </source>
</evidence>
<feature type="domain" description="GP-PDE" evidence="8">
    <location>
        <begin position="167"/>
        <end position="492"/>
    </location>
</feature>
<proteinExistence type="inferred from homology"/>